<evidence type="ECO:0000313" key="1">
    <source>
        <dbReference type="EMBL" id="QST83597.1"/>
    </source>
</evidence>
<sequence>MGTWDMGPFGNDGAADLLDDLGAMPVERRLGAIRGVLSTAAAERDYLEAPEGQMAVAAAALIAAARAGSAFPADPVYAPDLTVPEPPRRLAVLAVHALDRVLAPDSELAELWDESDGGQEWLAHLARLRAELTGDTEPAGGTD</sequence>
<dbReference type="InterPro" id="IPR025355">
    <property type="entry name" value="DUF4259"/>
</dbReference>
<dbReference type="Proteomes" id="UP000011074">
    <property type="component" value="Chromosome"/>
</dbReference>
<dbReference type="GeneID" id="66858008"/>
<gene>
    <name evidence="1" type="ORF">SRIM_028555</name>
</gene>
<evidence type="ECO:0000313" key="2">
    <source>
        <dbReference type="Proteomes" id="UP000011074"/>
    </source>
</evidence>
<dbReference type="AlphaFoldDB" id="A0A8A1UTH8"/>
<dbReference type="EMBL" id="CP048261">
    <property type="protein sequence ID" value="QST83597.1"/>
    <property type="molecule type" value="Genomic_DNA"/>
</dbReference>
<reference evidence="1" key="1">
    <citation type="submission" date="2012-12" db="EMBL/GenBank/DDBJ databases">
        <authorList>
            <person name="Pethick F.E."/>
            <person name="MacFadyen A.C."/>
            <person name="Tang Z."/>
            <person name="Sangal V."/>
            <person name="Tze-Tze L."/>
            <person name="Chu J."/>
            <person name="Guo M."/>
            <person name="Kirby R."/>
            <person name="Hoskisson P.A."/>
            <person name="Herron P.R."/>
            <person name="Hunter I.S."/>
        </authorList>
    </citation>
    <scope>NUCLEOTIDE SEQUENCE</scope>
    <source>
        <strain evidence="1">ATCC 10970</strain>
    </source>
</reference>
<dbReference type="RefSeq" id="WP_030178988.1">
    <property type="nucleotide sequence ID" value="NZ_CP048261.1"/>
</dbReference>
<reference evidence="1" key="2">
    <citation type="submission" date="2020-01" db="EMBL/GenBank/DDBJ databases">
        <authorList>
            <person name="Algora L."/>
            <person name="Schniete J.K."/>
            <person name="MacFadyen A."/>
            <person name="Hoskisson P.A."/>
            <person name="Hunter I.S."/>
            <person name="Herron P.R."/>
        </authorList>
    </citation>
    <scope>NUCLEOTIDE SEQUENCE</scope>
    <source>
        <strain evidence="1">ATCC 10970</strain>
    </source>
</reference>
<name>A0A8A1UTH8_STRR1</name>
<reference evidence="1" key="3">
    <citation type="journal article" date="2021" name="bioRxiv">
        <title>Bilateral symmetry of linear streptomycete chromosomes.</title>
        <authorList>
            <person name="Algora-Gallardo L."/>
            <person name="Schniete J.K."/>
            <person name="Mark D.R."/>
            <person name="Hunter I.S."/>
            <person name="Herron P.R."/>
        </authorList>
    </citation>
    <scope>NUCLEOTIDE SEQUENCE</scope>
    <source>
        <strain evidence="1">ATCC 10970</strain>
    </source>
</reference>
<dbReference type="Pfam" id="PF14078">
    <property type="entry name" value="DUF4259"/>
    <property type="match status" value="1"/>
</dbReference>
<accession>A0A8A1UTH8</accession>
<organism evidence="1 2">
    <name type="scientific">Streptomyces rimosus subsp. rimosus (strain ATCC 10970 / DSM 40260 / JCM 4667 / NRRL 2234)</name>
    <dbReference type="NCBI Taxonomy" id="1265868"/>
    <lineage>
        <taxon>Bacteria</taxon>
        <taxon>Bacillati</taxon>
        <taxon>Actinomycetota</taxon>
        <taxon>Actinomycetes</taxon>
        <taxon>Kitasatosporales</taxon>
        <taxon>Streptomycetaceae</taxon>
        <taxon>Streptomyces</taxon>
    </lineage>
</organism>
<proteinExistence type="predicted"/>
<protein>
    <submittedName>
        <fullName evidence="1">DUF4259 domain-containing protein</fullName>
    </submittedName>
</protein>